<protein>
    <submittedName>
        <fullName evidence="1">Uncharacterized protein</fullName>
    </submittedName>
</protein>
<reference evidence="1" key="1">
    <citation type="submission" date="2022-06" db="EMBL/GenBank/DDBJ databases">
        <title>Aeoliella straminimaris, a novel planctomycete from sediments.</title>
        <authorList>
            <person name="Vitorino I.R."/>
            <person name="Lage O.M."/>
        </authorList>
    </citation>
    <scope>NUCLEOTIDE SEQUENCE</scope>
    <source>
        <strain evidence="1">ICT_H6.2</strain>
    </source>
</reference>
<gene>
    <name evidence="1" type="ORF">NG895_21035</name>
</gene>
<proteinExistence type="predicted"/>
<name>A0A9X2JHT9_9BACT</name>
<accession>A0A9X2JHT9</accession>
<comment type="caution">
    <text evidence="1">The sequence shown here is derived from an EMBL/GenBank/DDBJ whole genome shotgun (WGS) entry which is preliminary data.</text>
</comment>
<dbReference type="EMBL" id="JAMXLR010000072">
    <property type="protein sequence ID" value="MCO6046390.1"/>
    <property type="molecule type" value="Genomic_DNA"/>
</dbReference>
<organism evidence="1 2">
    <name type="scientific">Aeoliella straminimaris</name>
    <dbReference type="NCBI Taxonomy" id="2954799"/>
    <lineage>
        <taxon>Bacteria</taxon>
        <taxon>Pseudomonadati</taxon>
        <taxon>Planctomycetota</taxon>
        <taxon>Planctomycetia</taxon>
        <taxon>Pirellulales</taxon>
        <taxon>Lacipirellulaceae</taxon>
        <taxon>Aeoliella</taxon>
    </lineage>
</organism>
<dbReference type="AlphaFoldDB" id="A0A9X2JHT9"/>
<dbReference type="Proteomes" id="UP001155241">
    <property type="component" value="Unassembled WGS sequence"/>
</dbReference>
<evidence type="ECO:0000313" key="2">
    <source>
        <dbReference type="Proteomes" id="UP001155241"/>
    </source>
</evidence>
<evidence type="ECO:0000313" key="1">
    <source>
        <dbReference type="EMBL" id="MCO6046390.1"/>
    </source>
</evidence>
<keyword evidence="2" id="KW-1185">Reference proteome</keyword>
<sequence>MACSNHLYGFRFLTALVAFFVGPKCALSEQIQLVSPSQFADMESQNDLPTIPGSEGSFRGQILYEASDFFSLAGPHLITQFAWRPNGSQSESFIVSSESVLFRLSTTEKTVGNMSSTFDENVGPDEQVVAQNDDPMSIEYPVVGPPGGPMEFTIISELTNPFLYDPSQGNLLLDFIISSASELPADNVAVPDPTLTTKWIAGPAEGTTAVLEFGGIITEFTFAPVPEPCSGVLLCIGLAAGTSAIRHGKAKRF</sequence>